<gene>
    <name evidence="2" type="ORF">ABR82_08980</name>
</gene>
<feature type="non-terminal residue" evidence="2">
    <location>
        <position position="1"/>
    </location>
</feature>
<dbReference type="EMBL" id="LIBO01000024">
    <property type="protein sequence ID" value="KRO62887.1"/>
    <property type="molecule type" value="Genomic_DNA"/>
</dbReference>
<evidence type="ECO:0000313" key="2">
    <source>
        <dbReference type="EMBL" id="KRO62887.1"/>
    </source>
</evidence>
<reference evidence="2 3" key="1">
    <citation type="submission" date="2015-10" db="EMBL/GenBank/DDBJ databases">
        <title>Metagenome-Assembled Genomes uncover a global brackish microbiome.</title>
        <authorList>
            <person name="Hugerth L.W."/>
            <person name="Larsson J."/>
            <person name="Alneberg J."/>
            <person name="Lindh M.V."/>
            <person name="Legrand C."/>
            <person name="Pinhassi J."/>
            <person name="Andersson A.F."/>
        </authorList>
    </citation>
    <scope>NUCLEOTIDE SEQUENCE [LARGE SCALE GENOMIC DNA]</scope>
    <source>
        <strain evidence="2">BACL18 MAG-120507-bin52</strain>
    </source>
</reference>
<name>A0A0R2RJW2_9BACT</name>
<proteinExistence type="predicted"/>
<evidence type="ECO:0000256" key="1">
    <source>
        <dbReference type="SAM" id="MobiDB-lite"/>
    </source>
</evidence>
<dbReference type="AlphaFoldDB" id="A0A0R2RJW2"/>
<evidence type="ECO:0000313" key="3">
    <source>
        <dbReference type="Proteomes" id="UP000051269"/>
    </source>
</evidence>
<organism evidence="2 3">
    <name type="scientific">Verrucomicrobia subdivision 6 bacterium BACL9 MAG-120507-bin52</name>
    <dbReference type="NCBI Taxonomy" id="1655590"/>
    <lineage>
        <taxon>Bacteria</taxon>
        <taxon>Pseudomonadati</taxon>
        <taxon>Verrucomicrobiota</taxon>
        <taxon>Verrucomicrobiia</taxon>
        <taxon>Verrucomicrobiales</taxon>
        <taxon>Verrucomicrobia subdivision 6</taxon>
    </lineage>
</organism>
<sequence>KLLILGVFGLWLSHLQGEDAPDVPDFRPAKVEPTTQGAEAPSPTTQKVPDGMKEDYPVEKDENISLNKIYTYLNDPAVNKAPPDNPMMVYEPKYWDHGAILAKDRAERKGNIFVINWQNDGGPADFTVRLDYRQAMSRERVMTKTQDYKNFDGYEKTILKVTGDDYLRGGVVHSWRISIVRDGKIVAEKKSFIW</sequence>
<dbReference type="Proteomes" id="UP000051269">
    <property type="component" value="Unassembled WGS sequence"/>
</dbReference>
<protein>
    <submittedName>
        <fullName evidence="2">Uncharacterized protein</fullName>
    </submittedName>
</protein>
<feature type="compositionally biased region" description="Polar residues" evidence="1">
    <location>
        <begin position="33"/>
        <end position="47"/>
    </location>
</feature>
<feature type="region of interest" description="Disordered" evidence="1">
    <location>
        <begin position="21"/>
        <end position="51"/>
    </location>
</feature>
<comment type="caution">
    <text evidence="2">The sequence shown here is derived from an EMBL/GenBank/DDBJ whole genome shotgun (WGS) entry which is preliminary data.</text>
</comment>
<accession>A0A0R2RJW2</accession>